<dbReference type="GO" id="GO:0006094">
    <property type="term" value="P:gluconeogenesis"/>
    <property type="evidence" value="ECO:0007669"/>
    <property type="project" value="UniProtKB-UniPathway"/>
</dbReference>
<evidence type="ECO:0000256" key="3">
    <source>
        <dbReference type="RuleBase" id="RU363013"/>
    </source>
</evidence>
<dbReference type="EMBL" id="PFQX01000001">
    <property type="protein sequence ID" value="PJC65555.1"/>
    <property type="molecule type" value="Genomic_DNA"/>
</dbReference>
<dbReference type="PANTHER" id="PTHR21139:SF42">
    <property type="entry name" value="TRIOSEPHOSPHATE ISOMERASE"/>
    <property type="match status" value="1"/>
</dbReference>
<keyword evidence="2 3" id="KW-0413">Isomerase</keyword>
<dbReference type="UniPathway" id="UPA00109">
    <property type="reaction ID" value="UER00189"/>
</dbReference>
<proteinExistence type="inferred from homology"/>
<dbReference type="GO" id="GO:0006096">
    <property type="term" value="P:glycolytic process"/>
    <property type="evidence" value="ECO:0007669"/>
    <property type="project" value="UniProtKB-UniPathway"/>
</dbReference>
<evidence type="ECO:0000256" key="1">
    <source>
        <dbReference type="ARBA" id="ARBA00007422"/>
    </source>
</evidence>
<protein>
    <recommendedName>
        <fullName evidence="3">Triosephosphate isomerase</fullName>
        <ecNumber evidence="3">5.3.1.1</ecNumber>
    </recommendedName>
</protein>
<comment type="subcellular location">
    <subcellularLocation>
        <location evidence="3">Cytoplasm</location>
    </subcellularLocation>
</comment>
<organism evidence="4 5">
    <name type="scientific">Candidatus Colwellbacteria bacterium CG_4_9_14_0_2_um_filter_50_12</name>
    <dbReference type="NCBI Taxonomy" id="1974538"/>
    <lineage>
        <taxon>Bacteria</taxon>
        <taxon>Candidatus Colwelliibacteriota</taxon>
    </lineage>
</organism>
<dbReference type="Pfam" id="PF00121">
    <property type="entry name" value="TIM"/>
    <property type="match status" value="1"/>
</dbReference>
<dbReference type="InterPro" id="IPR000652">
    <property type="entry name" value="Triosephosphate_isomerase"/>
</dbReference>
<comment type="pathway">
    <text evidence="3">Carbohydrate biosynthesis; gluconeogenesis.</text>
</comment>
<dbReference type="Proteomes" id="UP000229674">
    <property type="component" value="Unassembled WGS sequence"/>
</dbReference>
<dbReference type="InterPro" id="IPR013785">
    <property type="entry name" value="Aldolase_TIM"/>
</dbReference>
<reference evidence="5" key="1">
    <citation type="submission" date="2017-09" db="EMBL/GenBank/DDBJ databases">
        <title>Depth-based differentiation of microbial function through sediment-hosted aquifers and enrichment of novel symbionts in the deep terrestrial subsurface.</title>
        <authorList>
            <person name="Probst A.J."/>
            <person name="Ladd B."/>
            <person name="Jarett J.K."/>
            <person name="Geller-Mcgrath D.E."/>
            <person name="Sieber C.M.K."/>
            <person name="Emerson J.B."/>
            <person name="Anantharaman K."/>
            <person name="Thomas B.C."/>
            <person name="Malmstrom R."/>
            <person name="Stieglmeier M."/>
            <person name="Klingl A."/>
            <person name="Woyke T."/>
            <person name="Ryan C.M."/>
            <person name="Banfield J.F."/>
        </authorList>
    </citation>
    <scope>NUCLEOTIDE SEQUENCE [LARGE SCALE GENOMIC DNA]</scope>
</reference>
<dbReference type="GO" id="GO:0004807">
    <property type="term" value="F:triose-phosphate isomerase activity"/>
    <property type="evidence" value="ECO:0007669"/>
    <property type="project" value="UniProtKB-EC"/>
</dbReference>
<dbReference type="SUPFAM" id="SSF51351">
    <property type="entry name" value="Triosephosphate isomerase (TIM)"/>
    <property type="match status" value="1"/>
</dbReference>
<dbReference type="PROSITE" id="PS51440">
    <property type="entry name" value="TIM_2"/>
    <property type="match status" value="1"/>
</dbReference>
<comment type="subunit">
    <text evidence="3">Homodimer.</text>
</comment>
<evidence type="ECO:0000313" key="4">
    <source>
        <dbReference type="EMBL" id="PJC65555.1"/>
    </source>
</evidence>
<evidence type="ECO:0000256" key="2">
    <source>
        <dbReference type="ARBA" id="ARBA00023235"/>
    </source>
</evidence>
<keyword evidence="3" id="KW-0324">Glycolysis</keyword>
<gene>
    <name evidence="4" type="primary">tpiA</name>
    <name evidence="4" type="ORF">CO020_00005</name>
</gene>
<dbReference type="InterPro" id="IPR035990">
    <property type="entry name" value="TIM_sf"/>
</dbReference>
<comment type="pathway">
    <text evidence="3">Carbohydrate degradation; glycolysis; D-glyceraldehyde 3-phosphate from glycerone phosphate: step 1/1.</text>
</comment>
<comment type="similarity">
    <text evidence="1 3">Belongs to the triosephosphate isomerase family.</text>
</comment>
<evidence type="ECO:0000313" key="5">
    <source>
        <dbReference type="Proteomes" id="UP000229674"/>
    </source>
</evidence>
<name>A0A2M8G1N2_9BACT</name>
<dbReference type="AlphaFoldDB" id="A0A2M8G1N2"/>
<dbReference type="EC" id="5.3.1.1" evidence="3"/>
<comment type="caution">
    <text evidence="4">The sequence shown here is derived from an EMBL/GenBank/DDBJ whole genome shotgun (WGS) entry which is preliminary data.</text>
</comment>
<dbReference type="GO" id="GO:0046166">
    <property type="term" value="P:glyceraldehyde-3-phosphate biosynthetic process"/>
    <property type="evidence" value="ECO:0007669"/>
    <property type="project" value="TreeGrafter"/>
</dbReference>
<dbReference type="PANTHER" id="PTHR21139">
    <property type="entry name" value="TRIOSEPHOSPHATE ISOMERASE"/>
    <property type="match status" value="1"/>
</dbReference>
<dbReference type="PROSITE" id="PS00171">
    <property type="entry name" value="TIM_1"/>
    <property type="match status" value="1"/>
</dbReference>
<sequence>IVGHSERRRYLNESDEIINRKLKAVLDAGMKAVLCVGEPKRESGIKNYELRIKKAKAYVRKQLEKDLRGIHNSQFKLHNSLIIAYEPVWAIGTGLADSPEHAAEMARFIKNFLNPKPYTLYPKILYGGSVTEKNAKRFLSLPEISGALVGSASLNAKEFNRIIHIMKNSKR</sequence>
<keyword evidence="3" id="KW-0963">Cytoplasm</keyword>
<dbReference type="InterPro" id="IPR020861">
    <property type="entry name" value="Triosephosphate_isomerase_AS"/>
</dbReference>
<dbReference type="GO" id="GO:0019563">
    <property type="term" value="P:glycerol catabolic process"/>
    <property type="evidence" value="ECO:0007669"/>
    <property type="project" value="TreeGrafter"/>
</dbReference>
<keyword evidence="3" id="KW-0312">Gluconeogenesis</keyword>
<comment type="catalytic activity">
    <reaction evidence="3">
        <text>D-glyceraldehyde 3-phosphate = dihydroxyacetone phosphate</text>
        <dbReference type="Rhea" id="RHEA:18585"/>
        <dbReference type="ChEBI" id="CHEBI:57642"/>
        <dbReference type="ChEBI" id="CHEBI:59776"/>
        <dbReference type="EC" id="5.3.1.1"/>
    </reaction>
</comment>
<dbReference type="CDD" id="cd00311">
    <property type="entry name" value="TIM"/>
    <property type="match status" value="1"/>
</dbReference>
<dbReference type="UniPathway" id="UPA00138"/>
<dbReference type="GO" id="GO:0005829">
    <property type="term" value="C:cytosol"/>
    <property type="evidence" value="ECO:0007669"/>
    <property type="project" value="TreeGrafter"/>
</dbReference>
<accession>A0A2M8G1N2</accession>
<feature type="non-terminal residue" evidence="4">
    <location>
        <position position="1"/>
    </location>
</feature>
<dbReference type="Gene3D" id="3.20.20.70">
    <property type="entry name" value="Aldolase class I"/>
    <property type="match status" value="1"/>
</dbReference>